<reference evidence="2 3" key="1">
    <citation type="submission" date="2018-11" db="EMBL/GenBank/DDBJ databases">
        <title>Genome sequence of Saitozyma podzolica DSM 27192.</title>
        <authorList>
            <person name="Aliyu H."/>
            <person name="Gorte O."/>
            <person name="Ochsenreither K."/>
        </authorList>
    </citation>
    <scope>NUCLEOTIDE SEQUENCE [LARGE SCALE GENOMIC DNA]</scope>
    <source>
        <strain evidence="2 3">DSM 27192</strain>
    </source>
</reference>
<dbReference type="Proteomes" id="UP000279259">
    <property type="component" value="Unassembled WGS sequence"/>
</dbReference>
<gene>
    <name evidence="2" type="ORF">EHS25_008235</name>
</gene>
<keyword evidence="3" id="KW-1185">Reference proteome</keyword>
<evidence type="ECO:0000313" key="2">
    <source>
        <dbReference type="EMBL" id="RSH92789.1"/>
    </source>
</evidence>
<dbReference type="OrthoDB" id="275715at2759"/>
<evidence type="ECO:0000256" key="1">
    <source>
        <dbReference type="SAM" id="MobiDB-lite"/>
    </source>
</evidence>
<feature type="region of interest" description="Disordered" evidence="1">
    <location>
        <begin position="57"/>
        <end position="88"/>
    </location>
</feature>
<dbReference type="AlphaFoldDB" id="A0A427YP05"/>
<accession>A0A427YP05</accession>
<name>A0A427YP05_9TREE</name>
<sequence>MPPAPTVTQLKSLHNALTSASSRFTSYNFHQYFSRRVRETWAPVLSTLDPPVDLHPTEVGGGACPADNEWGGAGMEASAGGGGQPDGV</sequence>
<proteinExistence type="predicted"/>
<dbReference type="STRING" id="1890683.A0A427YP05"/>
<protein>
    <submittedName>
        <fullName evidence="2">Uncharacterized protein</fullName>
    </submittedName>
</protein>
<dbReference type="EMBL" id="RSCD01000005">
    <property type="protein sequence ID" value="RSH92789.1"/>
    <property type="molecule type" value="Genomic_DNA"/>
</dbReference>
<evidence type="ECO:0000313" key="3">
    <source>
        <dbReference type="Proteomes" id="UP000279259"/>
    </source>
</evidence>
<organism evidence="2 3">
    <name type="scientific">Saitozyma podzolica</name>
    <dbReference type="NCBI Taxonomy" id="1890683"/>
    <lineage>
        <taxon>Eukaryota</taxon>
        <taxon>Fungi</taxon>
        <taxon>Dikarya</taxon>
        <taxon>Basidiomycota</taxon>
        <taxon>Agaricomycotina</taxon>
        <taxon>Tremellomycetes</taxon>
        <taxon>Tremellales</taxon>
        <taxon>Trimorphomycetaceae</taxon>
        <taxon>Saitozyma</taxon>
    </lineage>
</organism>
<comment type="caution">
    <text evidence="2">The sequence shown here is derived from an EMBL/GenBank/DDBJ whole genome shotgun (WGS) entry which is preliminary data.</text>
</comment>
<feature type="compositionally biased region" description="Gly residues" evidence="1">
    <location>
        <begin position="71"/>
        <end position="88"/>
    </location>
</feature>